<protein>
    <recommendedName>
        <fullName evidence="4">HTH araC/xylS-type domain-containing protein</fullName>
    </recommendedName>
</protein>
<dbReference type="SMART" id="SM00342">
    <property type="entry name" value="HTH_ARAC"/>
    <property type="match status" value="1"/>
</dbReference>
<dbReference type="AlphaFoldDB" id="A0A0R3LRS4"/>
<dbReference type="PROSITE" id="PS01124">
    <property type="entry name" value="HTH_ARAC_FAMILY_2"/>
    <property type="match status" value="1"/>
</dbReference>
<dbReference type="PANTHER" id="PTHR46796:SF6">
    <property type="entry name" value="ARAC SUBFAMILY"/>
    <property type="match status" value="1"/>
</dbReference>
<evidence type="ECO:0000259" key="4">
    <source>
        <dbReference type="PROSITE" id="PS01124"/>
    </source>
</evidence>
<dbReference type="GO" id="GO:0003700">
    <property type="term" value="F:DNA-binding transcription factor activity"/>
    <property type="evidence" value="ECO:0007669"/>
    <property type="project" value="InterPro"/>
</dbReference>
<evidence type="ECO:0000313" key="6">
    <source>
        <dbReference type="Proteomes" id="UP000050863"/>
    </source>
</evidence>
<sequence>MTTETLCKRFGVSRTQLYRLLEPDGGLYRYIRERRLDRAFRRLMSPAGNGARLIDLAFESCFSSDNTFIRAFRHRFGITPGEVRELAIARAQDDNGRAGAALGFDPAAALRQLTVR</sequence>
<proteinExistence type="predicted"/>
<evidence type="ECO:0000313" key="5">
    <source>
        <dbReference type="EMBL" id="KRR07632.1"/>
    </source>
</evidence>
<dbReference type="Gene3D" id="1.10.10.60">
    <property type="entry name" value="Homeodomain-like"/>
    <property type="match status" value="1"/>
</dbReference>
<dbReference type="InterPro" id="IPR009057">
    <property type="entry name" value="Homeodomain-like_sf"/>
</dbReference>
<evidence type="ECO:0000256" key="1">
    <source>
        <dbReference type="ARBA" id="ARBA00023015"/>
    </source>
</evidence>
<comment type="caution">
    <text evidence="5">The sequence shown here is derived from an EMBL/GenBank/DDBJ whole genome shotgun (WGS) entry which is preliminary data.</text>
</comment>
<reference evidence="5 6" key="1">
    <citation type="submission" date="2014-03" db="EMBL/GenBank/DDBJ databases">
        <title>Bradyrhizobium valentinum sp. nov., isolated from effective nodules of Lupinus mariae-josephae, a lupine endemic of basic-lime soils in Eastern Spain.</title>
        <authorList>
            <person name="Duran D."/>
            <person name="Rey L."/>
            <person name="Navarro A."/>
            <person name="Busquets A."/>
            <person name="Imperial J."/>
            <person name="Ruiz-Argueso T."/>
        </authorList>
    </citation>
    <scope>NUCLEOTIDE SEQUENCE [LARGE SCALE GENOMIC DNA]</scope>
    <source>
        <strain evidence="5 6">PAC68</strain>
    </source>
</reference>
<dbReference type="Proteomes" id="UP000050863">
    <property type="component" value="Unassembled WGS sequence"/>
</dbReference>
<dbReference type="Pfam" id="PF12833">
    <property type="entry name" value="HTH_18"/>
    <property type="match status" value="1"/>
</dbReference>
<keyword evidence="3" id="KW-0804">Transcription</keyword>
<name>A0A0R3LRS4_9BRAD</name>
<feature type="domain" description="HTH araC/xylS-type" evidence="4">
    <location>
        <begin position="1"/>
        <end position="86"/>
    </location>
</feature>
<gene>
    <name evidence="5" type="ORF">CQ12_27785</name>
</gene>
<dbReference type="SUPFAM" id="SSF46689">
    <property type="entry name" value="Homeodomain-like"/>
    <property type="match status" value="1"/>
</dbReference>
<dbReference type="InterPro" id="IPR018060">
    <property type="entry name" value="HTH_AraC"/>
</dbReference>
<keyword evidence="2" id="KW-0238">DNA-binding</keyword>
<dbReference type="RefSeq" id="WP_057836228.1">
    <property type="nucleotide sequence ID" value="NZ_LLXZ01000101.1"/>
</dbReference>
<evidence type="ECO:0000256" key="3">
    <source>
        <dbReference type="ARBA" id="ARBA00023163"/>
    </source>
</evidence>
<dbReference type="STRING" id="280332.CQ12_27785"/>
<dbReference type="EMBL" id="LLXZ01000101">
    <property type="protein sequence ID" value="KRR07632.1"/>
    <property type="molecule type" value="Genomic_DNA"/>
</dbReference>
<dbReference type="PANTHER" id="PTHR46796">
    <property type="entry name" value="HTH-TYPE TRANSCRIPTIONAL ACTIVATOR RHAS-RELATED"/>
    <property type="match status" value="1"/>
</dbReference>
<dbReference type="GO" id="GO:0043565">
    <property type="term" value="F:sequence-specific DNA binding"/>
    <property type="evidence" value="ECO:0007669"/>
    <property type="project" value="InterPro"/>
</dbReference>
<organism evidence="5 6">
    <name type="scientific">Bradyrhizobium jicamae</name>
    <dbReference type="NCBI Taxonomy" id="280332"/>
    <lineage>
        <taxon>Bacteria</taxon>
        <taxon>Pseudomonadati</taxon>
        <taxon>Pseudomonadota</taxon>
        <taxon>Alphaproteobacteria</taxon>
        <taxon>Hyphomicrobiales</taxon>
        <taxon>Nitrobacteraceae</taxon>
        <taxon>Bradyrhizobium</taxon>
    </lineage>
</organism>
<accession>A0A0R3LRS4</accession>
<keyword evidence="1" id="KW-0805">Transcription regulation</keyword>
<keyword evidence="6" id="KW-1185">Reference proteome</keyword>
<evidence type="ECO:0000256" key="2">
    <source>
        <dbReference type="ARBA" id="ARBA00023125"/>
    </source>
</evidence>
<dbReference type="InterPro" id="IPR050204">
    <property type="entry name" value="AraC_XylS_family_regulators"/>
</dbReference>